<sequence length="52" mass="5507">METSLEGVFAAGDARGGNTKQVASAVSQGATAALMTRNYLEKQQVNRDYKGD</sequence>
<evidence type="ECO:0008006" key="2">
    <source>
        <dbReference type="Google" id="ProtNLM"/>
    </source>
</evidence>
<protein>
    <recommendedName>
        <fullName evidence="2">Thioredoxin reductase</fullName>
    </recommendedName>
</protein>
<organism evidence="1">
    <name type="scientific">hydrothermal vent metagenome</name>
    <dbReference type="NCBI Taxonomy" id="652676"/>
    <lineage>
        <taxon>unclassified sequences</taxon>
        <taxon>metagenomes</taxon>
        <taxon>ecological metagenomes</taxon>
    </lineage>
</organism>
<dbReference type="SUPFAM" id="SSF51905">
    <property type="entry name" value="FAD/NAD(P)-binding domain"/>
    <property type="match status" value="1"/>
</dbReference>
<evidence type="ECO:0000313" key="1">
    <source>
        <dbReference type="EMBL" id="CUV01632.1"/>
    </source>
</evidence>
<reference evidence="1" key="1">
    <citation type="submission" date="2015-10" db="EMBL/GenBank/DDBJ databases">
        <authorList>
            <person name="Gilbert D.G."/>
        </authorList>
    </citation>
    <scope>NUCLEOTIDE SEQUENCE</scope>
</reference>
<dbReference type="EMBL" id="FAXA01000109">
    <property type="protein sequence ID" value="CUV01632.1"/>
    <property type="molecule type" value="Genomic_DNA"/>
</dbReference>
<gene>
    <name evidence="1" type="ORF">MGWOODY_Clf2613</name>
</gene>
<dbReference type="Gene3D" id="3.50.50.60">
    <property type="entry name" value="FAD/NAD(P)-binding domain"/>
    <property type="match status" value="1"/>
</dbReference>
<proteinExistence type="predicted"/>
<name>A0A160V739_9ZZZZ</name>
<accession>A0A160V739</accession>
<dbReference type="InterPro" id="IPR036188">
    <property type="entry name" value="FAD/NAD-bd_sf"/>
</dbReference>
<dbReference type="AlphaFoldDB" id="A0A160V739"/>